<reference evidence="1" key="1">
    <citation type="journal article" date="2015" name="Nature">
        <title>Complex archaea that bridge the gap between prokaryotes and eukaryotes.</title>
        <authorList>
            <person name="Spang A."/>
            <person name="Saw J.H."/>
            <person name="Jorgensen S.L."/>
            <person name="Zaremba-Niedzwiedzka K."/>
            <person name="Martijn J."/>
            <person name="Lind A.E."/>
            <person name="van Eijk R."/>
            <person name="Schleper C."/>
            <person name="Guy L."/>
            <person name="Ettema T.J."/>
        </authorList>
    </citation>
    <scope>NUCLEOTIDE SEQUENCE</scope>
</reference>
<name>A0A0F9FQS5_9ZZZZ</name>
<proteinExistence type="predicted"/>
<dbReference type="AlphaFoldDB" id="A0A0F9FQS5"/>
<dbReference type="EMBL" id="LAZR01029404">
    <property type="protein sequence ID" value="KKL59680.1"/>
    <property type="molecule type" value="Genomic_DNA"/>
</dbReference>
<gene>
    <name evidence="1" type="ORF">LCGC14_2212910</name>
</gene>
<comment type="caution">
    <text evidence="1">The sequence shown here is derived from an EMBL/GenBank/DDBJ whole genome shotgun (WGS) entry which is preliminary data.</text>
</comment>
<evidence type="ECO:0000313" key="1">
    <source>
        <dbReference type="EMBL" id="KKL59680.1"/>
    </source>
</evidence>
<organism evidence="1">
    <name type="scientific">marine sediment metagenome</name>
    <dbReference type="NCBI Taxonomy" id="412755"/>
    <lineage>
        <taxon>unclassified sequences</taxon>
        <taxon>metagenomes</taxon>
        <taxon>ecological metagenomes</taxon>
    </lineage>
</organism>
<sequence length="130" mass="14800">MQDTIKTIRDNLLSEWAQIIPNNAFSSASEEEKQKGFRDSFEVLADTCMKAYFNSLIEHGKIVPNWGESINLVSSSWFWGTTDDDVKLMLAATNFVVSSSSLFDNKVCYKIDGKLFEIYRLHGVLYAEEV</sequence>
<accession>A0A0F9FQS5</accession>
<protein>
    <submittedName>
        <fullName evidence="1">Uncharacterized protein</fullName>
    </submittedName>
</protein>